<dbReference type="EMBL" id="WMZU01000070">
    <property type="protein sequence ID" value="MTS29337.1"/>
    <property type="molecule type" value="Genomic_DNA"/>
</dbReference>
<feature type="compositionally biased region" description="Basic and acidic residues" evidence="1">
    <location>
        <begin position="84"/>
        <end position="93"/>
    </location>
</feature>
<evidence type="ECO:0000313" key="3">
    <source>
        <dbReference type="Proteomes" id="UP000472755"/>
    </source>
</evidence>
<dbReference type="RefSeq" id="WP_154275948.1">
    <property type="nucleotide sequence ID" value="NZ_WMZQ01000096.1"/>
</dbReference>
<proteinExistence type="predicted"/>
<name>A0A6L6LX88_9FIRM</name>
<gene>
    <name evidence="2" type="ORF">GMD59_19000</name>
</gene>
<accession>A0A6L6LX88</accession>
<organism evidence="2 3">
    <name type="scientific">Ruthenibacterium lactatiformans</name>
    <dbReference type="NCBI Taxonomy" id="1550024"/>
    <lineage>
        <taxon>Bacteria</taxon>
        <taxon>Bacillati</taxon>
        <taxon>Bacillota</taxon>
        <taxon>Clostridia</taxon>
        <taxon>Eubacteriales</taxon>
        <taxon>Oscillospiraceae</taxon>
        <taxon>Ruthenibacterium</taxon>
    </lineage>
</organism>
<reference evidence="2 3" key="1">
    <citation type="journal article" date="2019" name="Nat. Med.">
        <title>A library of human gut bacterial isolates paired with longitudinal multiomics data enables mechanistic microbiome research.</title>
        <authorList>
            <person name="Poyet M."/>
            <person name="Groussin M."/>
            <person name="Gibbons S.M."/>
            <person name="Avila-Pacheco J."/>
            <person name="Jiang X."/>
            <person name="Kearney S.M."/>
            <person name="Perrotta A.R."/>
            <person name="Berdy B."/>
            <person name="Zhao S."/>
            <person name="Lieberman T.D."/>
            <person name="Swanson P.K."/>
            <person name="Smith M."/>
            <person name="Roesemann S."/>
            <person name="Alexander J.E."/>
            <person name="Rich S.A."/>
            <person name="Livny J."/>
            <person name="Vlamakis H."/>
            <person name="Clish C."/>
            <person name="Bullock K."/>
            <person name="Deik A."/>
            <person name="Scott J."/>
            <person name="Pierce K.A."/>
            <person name="Xavier R.J."/>
            <person name="Alm E.J."/>
        </authorList>
    </citation>
    <scope>NUCLEOTIDE SEQUENCE [LARGE SCALE GENOMIC DNA]</scope>
    <source>
        <strain evidence="2 3">BIOML-A4</strain>
    </source>
</reference>
<feature type="region of interest" description="Disordered" evidence="1">
    <location>
        <begin position="84"/>
        <end position="110"/>
    </location>
</feature>
<protein>
    <submittedName>
        <fullName evidence="2">Uncharacterized protein</fullName>
    </submittedName>
</protein>
<sequence>MGRQKKEPKPENSKTVSQWGRLGRIPIDPLKTRYIWDNYYGVPQSVYYLEDNTREMTDDERADFQADRKAYRLRYMKFITEELERRRRGEKDGGSAGGFGSVEGTLSEKK</sequence>
<comment type="caution">
    <text evidence="2">The sequence shown here is derived from an EMBL/GenBank/DDBJ whole genome shotgun (WGS) entry which is preliminary data.</text>
</comment>
<dbReference type="Proteomes" id="UP000472755">
    <property type="component" value="Unassembled WGS sequence"/>
</dbReference>
<evidence type="ECO:0000313" key="2">
    <source>
        <dbReference type="EMBL" id="MTS29337.1"/>
    </source>
</evidence>
<evidence type="ECO:0000256" key="1">
    <source>
        <dbReference type="SAM" id="MobiDB-lite"/>
    </source>
</evidence>
<dbReference type="AlphaFoldDB" id="A0A6L6LX88"/>